<dbReference type="AlphaFoldDB" id="A0A543AUQ1"/>
<evidence type="ECO:0000313" key="7">
    <source>
        <dbReference type="Proteomes" id="UP000317043"/>
    </source>
</evidence>
<keyword evidence="7" id="KW-1185">Reference proteome</keyword>
<evidence type="ECO:0000313" key="6">
    <source>
        <dbReference type="EMBL" id="TQL76304.1"/>
    </source>
</evidence>
<evidence type="ECO:0000256" key="1">
    <source>
        <dbReference type="ARBA" id="ARBA00005417"/>
    </source>
</evidence>
<dbReference type="PANTHER" id="PTHR43335">
    <property type="entry name" value="ABC TRANSPORTER, ATP-BINDING PROTEIN"/>
    <property type="match status" value="1"/>
</dbReference>
<accession>A0A543AUQ1</accession>
<name>A0A543AUQ1_9ACTN</name>
<reference evidence="6 7" key="1">
    <citation type="submission" date="2019-06" db="EMBL/GenBank/DDBJ databases">
        <title>Sequencing the genomes of 1000 actinobacteria strains.</title>
        <authorList>
            <person name="Klenk H.-P."/>
        </authorList>
    </citation>
    <scope>NUCLEOTIDE SEQUENCE [LARGE SCALE GENOMIC DNA]</scope>
    <source>
        <strain evidence="6 7">DSM 45928</strain>
    </source>
</reference>
<dbReference type="EMBL" id="VFOW01000001">
    <property type="protein sequence ID" value="TQL76304.1"/>
    <property type="molecule type" value="Genomic_DNA"/>
</dbReference>
<dbReference type="InterPro" id="IPR003439">
    <property type="entry name" value="ABC_transporter-like_ATP-bd"/>
</dbReference>
<sequence length="236" mass="25398">MTAPHLRVRGLTKRFGEVAAVSDLTFDAGPGRITGFLGPNGSGKTTTLRMLLGLVRPTSGTATIDDRSYRQIPHPARTIGAALDSGNQHPGRTARDHLRVYGAMIGADDARVEEIIEMLFMTDFADRRVRGFSTGMRQRLNLGTALLGDPGALVLDEPSNGLDPEGIAWLRRFLRGLADEGRTILISSHVLSEAEQLVDDVVIIRGGRLLASDTLEQLTANGRLEDAFLQLTGASA</sequence>
<keyword evidence="4 6" id="KW-0067">ATP-binding</keyword>
<evidence type="ECO:0000256" key="3">
    <source>
        <dbReference type="ARBA" id="ARBA00022741"/>
    </source>
</evidence>
<dbReference type="Gene3D" id="3.40.50.300">
    <property type="entry name" value="P-loop containing nucleotide triphosphate hydrolases"/>
    <property type="match status" value="1"/>
</dbReference>
<dbReference type="InterPro" id="IPR027417">
    <property type="entry name" value="P-loop_NTPase"/>
</dbReference>
<dbReference type="GO" id="GO:0016887">
    <property type="term" value="F:ATP hydrolysis activity"/>
    <property type="evidence" value="ECO:0007669"/>
    <property type="project" value="InterPro"/>
</dbReference>
<evidence type="ECO:0000259" key="5">
    <source>
        <dbReference type="PROSITE" id="PS50893"/>
    </source>
</evidence>
<dbReference type="PANTHER" id="PTHR43335:SF4">
    <property type="entry name" value="ABC TRANSPORTER, ATP-BINDING PROTEIN"/>
    <property type="match status" value="1"/>
</dbReference>
<dbReference type="RefSeq" id="WP_142037512.1">
    <property type="nucleotide sequence ID" value="NZ_JBHTGS010000001.1"/>
</dbReference>
<proteinExistence type="inferred from homology"/>
<dbReference type="Pfam" id="PF00005">
    <property type="entry name" value="ABC_tran"/>
    <property type="match status" value="1"/>
</dbReference>
<dbReference type="InParanoid" id="A0A543AUQ1"/>
<dbReference type="Proteomes" id="UP000317043">
    <property type="component" value="Unassembled WGS sequence"/>
</dbReference>
<feature type="domain" description="ABC transporter" evidence="5">
    <location>
        <begin position="6"/>
        <end position="231"/>
    </location>
</feature>
<keyword evidence="2" id="KW-0813">Transport</keyword>
<comment type="similarity">
    <text evidence="1">Belongs to the ABC transporter superfamily.</text>
</comment>
<protein>
    <submittedName>
        <fullName evidence="6">ABC-2 type transport system ATP-binding protein</fullName>
    </submittedName>
</protein>
<organism evidence="6 7">
    <name type="scientific">Stackebrandtia endophytica</name>
    <dbReference type="NCBI Taxonomy" id="1496996"/>
    <lineage>
        <taxon>Bacteria</taxon>
        <taxon>Bacillati</taxon>
        <taxon>Actinomycetota</taxon>
        <taxon>Actinomycetes</taxon>
        <taxon>Glycomycetales</taxon>
        <taxon>Glycomycetaceae</taxon>
        <taxon>Stackebrandtia</taxon>
    </lineage>
</organism>
<gene>
    <name evidence="6" type="ORF">FB566_1829</name>
</gene>
<evidence type="ECO:0000256" key="4">
    <source>
        <dbReference type="ARBA" id="ARBA00022840"/>
    </source>
</evidence>
<comment type="caution">
    <text evidence="6">The sequence shown here is derived from an EMBL/GenBank/DDBJ whole genome shotgun (WGS) entry which is preliminary data.</text>
</comment>
<dbReference type="SUPFAM" id="SSF52540">
    <property type="entry name" value="P-loop containing nucleoside triphosphate hydrolases"/>
    <property type="match status" value="1"/>
</dbReference>
<evidence type="ECO:0000256" key="2">
    <source>
        <dbReference type="ARBA" id="ARBA00022448"/>
    </source>
</evidence>
<dbReference type="OrthoDB" id="9804819at2"/>
<dbReference type="PROSITE" id="PS50893">
    <property type="entry name" value="ABC_TRANSPORTER_2"/>
    <property type="match status" value="1"/>
</dbReference>
<dbReference type="SMART" id="SM00382">
    <property type="entry name" value="AAA"/>
    <property type="match status" value="1"/>
</dbReference>
<dbReference type="InterPro" id="IPR003593">
    <property type="entry name" value="AAA+_ATPase"/>
</dbReference>
<dbReference type="GO" id="GO:0005524">
    <property type="term" value="F:ATP binding"/>
    <property type="evidence" value="ECO:0007669"/>
    <property type="project" value="UniProtKB-KW"/>
</dbReference>
<keyword evidence="3" id="KW-0547">Nucleotide-binding</keyword>